<evidence type="ECO:0000256" key="4">
    <source>
        <dbReference type="RuleBase" id="RU003690"/>
    </source>
</evidence>
<keyword evidence="2 7" id="KW-0378">Hydrolase</keyword>
<dbReference type="Gene3D" id="3.20.20.80">
    <property type="entry name" value="Glycosidases"/>
    <property type="match status" value="1"/>
</dbReference>
<evidence type="ECO:0000256" key="2">
    <source>
        <dbReference type="ARBA" id="ARBA00022801"/>
    </source>
</evidence>
<dbReference type="PANTHER" id="PTHR10353:SF36">
    <property type="entry name" value="LP05116P"/>
    <property type="match status" value="1"/>
</dbReference>
<evidence type="ECO:0000256" key="1">
    <source>
        <dbReference type="ARBA" id="ARBA00010838"/>
    </source>
</evidence>
<keyword evidence="3" id="KW-0326">Glycosidase</keyword>
<dbReference type="SUPFAM" id="SSF51445">
    <property type="entry name" value="(Trans)glycosidases"/>
    <property type="match status" value="1"/>
</dbReference>
<dbReference type="STRING" id="4795.A0A225VTW3"/>
<evidence type="ECO:0000256" key="6">
    <source>
        <dbReference type="SAM" id="SignalP"/>
    </source>
</evidence>
<gene>
    <name evidence="7" type="ORF">PHMEG_00018835</name>
</gene>
<dbReference type="OrthoDB" id="65569at2759"/>
<comment type="similarity">
    <text evidence="1 4">Belongs to the glycosyl hydrolase 1 family.</text>
</comment>
<dbReference type="GO" id="GO:0005975">
    <property type="term" value="P:carbohydrate metabolic process"/>
    <property type="evidence" value="ECO:0007669"/>
    <property type="project" value="InterPro"/>
</dbReference>
<feature type="signal peptide" evidence="6">
    <location>
        <begin position="1"/>
        <end position="22"/>
    </location>
</feature>
<feature type="chain" id="PRO_5012850121" evidence="6">
    <location>
        <begin position="23"/>
        <end position="525"/>
    </location>
</feature>
<evidence type="ECO:0000313" key="8">
    <source>
        <dbReference type="Proteomes" id="UP000198211"/>
    </source>
</evidence>
<evidence type="ECO:0000313" key="7">
    <source>
        <dbReference type="EMBL" id="OWZ08594.1"/>
    </source>
</evidence>
<dbReference type="EMBL" id="NBNE01003094">
    <property type="protein sequence ID" value="OWZ08594.1"/>
    <property type="molecule type" value="Genomic_DNA"/>
</dbReference>
<name>A0A225VTW3_9STRA</name>
<evidence type="ECO:0000256" key="3">
    <source>
        <dbReference type="ARBA" id="ARBA00023295"/>
    </source>
</evidence>
<comment type="caution">
    <text evidence="7">The sequence shown here is derived from an EMBL/GenBank/DDBJ whole genome shotgun (WGS) entry which is preliminary data.</text>
</comment>
<feature type="compositionally biased region" description="Basic and acidic residues" evidence="5">
    <location>
        <begin position="447"/>
        <end position="465"/>
    </location>
</feature>
<protein>
    <submittedName>
        <fullName evidence="7">Glycoside hydrolase</fullName>
    </submittedName>
</protein>
<keyword evidence="6" id="KW-0732">Signal</keyword>
<evidence type="ECO:0000256" key="5">
    <source>
        <dbReference type="SAM" id="MobiDB-lite"/>
    </source>
</evidence>
<dbReference type="PANTHER" id="PTHR10353">
    <property type="entry name" value="GLYCOSYL HYDROLASE"/>
    <property type="match status" value="1"/>
</dbReference>
<dbReference type="Proteomes" id="UP000198211">
    <property type="component" value="Unassembled WGS sequence"/>
</dbReference>
<organism evidence="7 8">
    <name type="scientific">Phytophthora megakarya</name>
    <dbReference type="NCBI Taxonomy" id="4795"/>
    <lineage>
        <taxon>Eukaryota</taxon>
        <taxon>Sar</taxon>
        <taxon>Stramenopiles</taxon>
        <taxon>Oomycota</taxon>
        <taxon>Peronosporomycetes</taxon>
        <taxon>Peronosporales</taxon>
        <taxon>Peronosporaceae</taxon>
        <taxon>Phytophthora</taxon>
    </lineage>
</organism>
<dbReference type="AlphaFoldDB" id="A0A225VTW3"/>
<dbReference type="GO" id="GO:0008422">
    <property type="term" value="F:beta-glucosidase activity"/>
    <property type="evidence" value="ECO:0007669"/>
    <property type="project" value="TreeGrafter"/>
</dbReference>
<reference evidence="8" key="1">
    <citation type="submission" date="2017-03" db="EMBL/GenBank/DDBJ databases">
        <title>Phytopthora megakarya and P. palmivora, two closely related causual agents of cacao black pod achieved similar genome size and gene model numbers by different mechanisms.</title>
        <authorList>
            <person name="Ali S."/>
            <person name="Shao J."/>
            <person name="Larry D.J."/>
            <person name="Kronmiller B."/>
            <person name="Shen D."/>
            <person name="Strem M.D."/>
            <person name="Melnick R.L."/>
            <person name="Guiltinan M.J."/>
            <person name="Tyler B.M."/>
            <person name="Meinhardt L.W."/>
            <person name="Bailey B.A."/>
        </authorList>
    </citation>
    <scope>NUCLEOTIDE SEQUENCE [LARGE SCALE GENOMIC DNA]</scope>
    <source>
        <strain evidence="8">zdho120</strain>
    </source>
</reference>
<dbReference type="Pfam" id="PF00232">
    <property type="entry name" value="Glyco_hydro_1"/>
    <property type="match status" value="1"/>
</dbReference>
<feature type="region of interest" description="Disordered" evidence="5">
    <location>
        <begin position="444"/>
        <end position="474"/>
    </location>
</feature>
<proteinExistence type="inferred from homology"/>
<sequence>MPLRQILLLFSLCLELCSTTTAFNARCFPPNFLFSSTLQVDEPRDRDVSDVERAGAMGLTSVHLSMPWARLLQWDAENELQPNAEGLAFYHALLDDLQKHNLQAIVTLYQFNQTQNWLNTDVATQFETFAELVFNEFGYKVKYWVTFSEPLTFIRDVYGSREATEEIKPSHPYTLTHNVLRSHAKVVARFRELQEENVVTDSARIGIALNAEYGYPVDETNALDVTAAERKMEFDLGWFLAPLVTGDYPQMMRERVGERLPRFSPKESALVKGSYDVLMLNQYRSRVVTDCGSKSSGITCGELPLGYARDRGIDDTSSLNGAHAHVSTANVECSPLEGYQDDYLATIKWLHAKDPSAEILLTENRMCGNDSLHANVERVYKCIVDEKVPIVGYSAPFLSNNTRPERKNVNTAKRTSSELAHTSQLATDWFARLSTAKCWENEGFETTQKDSKEKDPAEEIREKQANAESGDNEMNSVPWSLNEVILLLVVGIVVLGAITCEAMRELRLSSQGSLEELQVLITIEE</sequence>
<keyword evidence="8" id="KW-1185">Reference proteome</keyword>
<accession>A0A225VTW3</accession>
<dbReference type="InterPro" id="IPR017853">
    <property type="entry name" value="GH"/>
</dbReference>
<dbReference type="InterPro" id="IPR001360">
    <property type="entry name" value="Glyco_hydro_1"/>
</dbReference>